<gene>
    <name evidence="1" type="ORF">ENI96_12260</name>
</gene>
<reference evidence="1" key="1">
    <citation type="journal article" date="2020" name="mSystems">
        <title>Genome- and Community-Level Interaction Insights into Carbon Utilization and Element Cycling Functions of Hydrothermarchaeota in Hydrothermal Sediment.</title>
        <authorList>
            <person name="Zhou Z."/>
            <person name="Liu Y."/>
            <person name="Xu W."/>
            <person name="Pan J."/>
            <person name="Luo Z.H."/>
            <person name="Li M."/>
        </authorList>
    </citation>
    <scope>NUCLEOTIDE SEQUENCE [LARGE SCALE GENOMIC DNA]</scope>
    <source>
        <strain evidence="1">HyVt-443</strain>
    </source>
</reference>
<dbReference type="InterPro" id="IPR008309">
    <property type="entry name" value="YdbL"/>
</dbReference>
<dbReference type="Proteomes" id="UP000886251">
    <property type="component" value="Unassembled WGS sequence"/>
</dbReference>
<evidence type="ECO:0000313" key="1">
    <source>
        <dbReference type="EMBL" id="HEB97185.1"/>
    </source>
</evidence>
<accession>A0A831RQ78</accession>
<sequence>MNRFKIGGGLLSLLLLTACVTINIYFPAAQAEQAAEKIVDDILGKEQKRAPAPAGDKGASLLPQEDGGYAMRLLDLLIPVARAAEPDFTVDTPQIRKLQAAMKQRNAQLRPYYRSGAIGFTRDARIAIRDAGAVPLKERNRVKKLVAAENRDRDALYRAIAAANGHPDWEKQIRDTFARTWVQKADAGWWYQDAGGAWRKK</sequence>
<dbReference type="PROSITE" id="PS51257">
    <property type="entry name" value="PROKAR_LIPOPROTEIN"/>
    <property type="match status" value="1"/>
</dbReference>
<dbReference type="Pfam" id="PF07027">
    <property type="entry name" value="DUF1318"/>
    <property type="match status" value="1"/>
</dbReference>
<name>A0A831RQ78_9GAMM</name>
<comment type="caution">
    <text evidence="1">The sequence shown here is derived from an EMBL/GenBank/DDBJ whole genome shotgun (WGS) entry which is preliminary data.</text>
</comment>
<protein>
    <submittedName>
        <fullName evidence="1">DUF1318 domain-containing protein</fullName>
    </submittedName>
</protein>
<dbReference type="EMBL" id="DRKP01000151">
    <property type="protein sequence ID" value="HEB97185.1"/>
    <property type="molecule type" value="Genomic_DNA"/>
</dbReference>
<proteinExistence type="predicted"/>
<organism evidence="1">
    <name type="scientific">Sedimenticola thiotaurini</name>
    <dbReference type="NCBI Taxonomy" id="1543721"/>
    <lineage>
        <taxon>Bacteria</taxon>
        <taxon>Pseudomonadati</taxon>
        <taxon>Pseudomonadota</taxon>
        <taxon>Gammaproteobacteria</taxon>
        <taxon>Chromatiales</taxon>
        <taxon>Sedimenticolaceae</taxon>
        <taxon>Sedimenticola</taxon>
    </lineage>
</organism>
<dbReference type="AlphaFoldDB" id="A0A831RQ78"/>